<gene>
    <name evidence="4" type="ORF">TA13155</name>
</gene>
<accession>Q4UED8</accession>
<dbReference type="GeneID" id="3862079"/>
<dbReference type="STRING" id="5874.Q4UED8"/>
<sequence>MPVLTHTALFVDSNTPKVRIDDFNDKIQDKEHYKELYSFKDKKGRNLSLRGDITPQFMNLLTSYYSNKKLQSQNIYKWYTIADCWRYERPGLGRRRNHQQWNADIVGKPFTSQVLLGISDIQVEVELISMLIHFFKSVGLSYEDVVISLNHRNTIPGILALLGFSNYSTDWIYQFSKTLDKCKKIPKDEFNELLLDLKFTPDQCSELDKIIENSKTVEELEGIFNPEDIRELKQLVDLLAEKGYSNWINIDLTIVRGNDYYTGLVFECFDRNQMHSRSIAGGGRYDNYFNNCDPRLTYSAGFGMGNIAIMDLIKQKGLNVKSEQLIDVLVFTPNSTSNNCEQKLETDSDQSLLCSKNQRMCLYNLMDLLRSNDLVKALKFGDNCMAKFVLMPLLRDGNEFIVLRDMKTGLQVKKYP</sequence>
<dbReference type="PANTHER" id="PTHR43707:SF1">
    <property type="entry name" value="HISTIDINE--TRNA LIGASE, MITOCHONDRIAL-RELATED"/>
    <property type="match status" value="1"/>
</dbReference>
<dbReference type="GO" id="GO:0006427">
    <property type="term" value="P:histidyl-tRNA aminoacylation"/>
    <property type="evidence" value="ECO:0007669"/>
    <property type="project" value="TreeGrafter"/>
</dbReference>
<feature type="domain" description="Class II Histidinyl-tRNA synthetase (HisRS)-like catalytic core" evidence="3">
    <location>
        <begin position="30"/>
        <end position="303"/>
    </location>
</feature>
<dbReference type="InterPro" id="IPR004516">
    <property type="entry name" value="HisRS/HisZ"/>
</dbReference>
<dbReference type="Proteomes" id="UP000001950">
    <property type="component" value="Chromosome 2"/>
</dbReference>
<proteinExistence type="predicted"/>
<dbReference type="KEGG" id="tan:TA13155"/>
<dbReference type="OrthoDB" id="1906957at2759"/>
<dbReference type="AlphaFoldDB" id="Q4UED8"/>
<dbReference type="Gene3D" id="3.30.930.10">
    <property type="entry name" value="Bira Bifunctional Protein, Domain 2"/>
    <property type="match status" value="1"/>
</dbReference>
<dbReference type="GO" id="GO:0005737">
    <property type="term" value="C:cytoplasm"/>
    <property type="evidence" value="ECO:0007669"/>
    <property type="project" value="InterPro"/>
</dbReference>
<name>Q4UED8_THEAN</name>
<protein>
    <recommendedName>
        <fullName evidence="1">histidine--tRNA ligase</fullName>
        <ecNumber evidence="1">6.1.1.21</ecNumber>
    </recommendedName>
</protein>
<dbReference type="FunCoup" id="Q4UED8">
    <property type="interactions" value="30"/>
</dbReference>
<keyword evidence="4" id="KW-0436">Ligase</keyword>
<dbReference type="RefSeq" id="XP_952283.1">
    <property type="nucleotide sequence ID" value="XM_947190.1"/>
</dbReference>
<dbReference type="InterPro" id="IPR041715">
    <property type="entry name" value="HisRS-like_core"/>
</dbReference>
<dbReference type="InterPro" id="IPR045864">
    <property type="entry name" value="aa-tRNA-synth_II/BPL/LPL"/>
</dbReference>
<comment type="catalytic activity">
    <reaction evidence="2">
        <text>tRNA(His) + L-histidine + ATP = L-histidyl-tRNA(His) + AMP + diphosphate + H(+)</text>
        <dbReference type="Rhea" id="RHEA:17313"/>
        <dbReference type="Rhea" id="RHEA-COMP:9665"/>
        <dbReference type="Rhea" id="RHEA-COMP:9689"/>
        <dbReference type="ChEBI" id="CHEBI:15378"/>
        <dbReference type="ChEBI" id="CHEBI:30616"/>
        <dbReference type="ChEBI" id="CHEBI:33019"/>
        <dbReference type="ChEBI" id="CHEBI:57595"/>
        <dbReference type="ChEBI" id="CHEBI:78442"/>
        <dbReference type="ChEBI" id="CHEBI:78527"/>
        <dbReference type="ChEBI" id="CHEBI:456215"/>
        <dbReference type="EC" id="6.1.1.21"/>
    </reaction>
</comment>
<dbReference type="VEuPathDB" id="PiroplasmaDB:TA13155"/>
<keyword evidence="5" id="KW-1185">Reference proteome</keyword>
<evidence type="ECO:0000313" key="4">
    <source>
        <dbReference type="EMBL" id="CAI74551.1"/>
    </source>
</evidence>
<dbReference type="PANTHER" id="PTHR43707">
    <property type="entry name" value="HISTIDYL-TRNA SYNTHETASE"/>
    <property type="match status" value="1"/>
</dbReference>
<dbReference type="InParanoid" id="Q4UED8"/>
<dbReference type="EMBL" id="CR940348">
    <property type="protein sequence ID" value="CAI74551.1"/>
    <property type="molecule type" value="Genomic_DNA"/>
</dbReference>
<dbReference type="EC" id="6.1.1.21" evidence="1"/>
<dbReference type="SUPFAM" id="SSF55681">
    <property type="entry name" value="Class II aaRS and biotin synthetases"/>
    <property type="match status" value="1"/>
</dbReference>
<dbReference type="Pfam" id="PF13393">
    <property type="entry name" value="tRNA-synt_His"/>
    <property type="match status" value="1"/>
</dbReference>
<organism evidence="4 5">
    <name type="scientific">Theileria annulata</name>
    <dbReference type="NCBI Taxonomy" id="5874"/>
    <lineage>
        <taxon>Eukaryota</taxon>
        <taxon>Sar</taxon>
        <taxon>Alveolata</taxon>
        <taxon>Apicomplexa</taxon>
        <taxon>Aconoidasida</taxon>
        <taxon>Piroplasmida</taxon>
        <taxon>Theileriidae</taxon>
        <taxon>Theileria</taxon>
    </lineage>
</organism>
<dbReference type="GO" id="GO:0004821">
    <property type="term" value="F:histidine-tRNA ligase activity"/>
    <property type="evidence" value="ECO:0007669"/>
    <property type="project" value="UniProtKB-EC"/>
</dbReference>
<dbReference type="OMA" id="NYRAICG"/>
<evidence type="ECO:0000259" key="3">
    <source>
        <dbReference type="Pfam" id="PF13393"/>
    </source>
</evidence>
<dbReference type="eggNOG" id="KOG1936">
    <property type="taxonomic scope" value="Eukaryota"/>
</dbReference>
<dbReference type="CDD" id="cd00773">
    <property type="entry name" value="HisRS-like_core"/>
    <property type="match status" value="1"/>
</dbReference>
<reference evidence="4 5" key="1">
    <citation type="journal article" date="2005" name="Science">
        <title>Genome of the host-cell transforming parasite Theileria annulata compared with T. parva.</title>
        <authorList>
            <person name="Pain A."/>
            <person name="Renauld H."/>
            <person name="Berriman M."/>
            <person name="Murphy L."/>
            <person name="Yeats C.A."/>
            <person name="Weir W."/>
            <person name="Kerhornou A."/>
            <person name="Aslett M."/>
            <person name="Bishop R."/>
            <person name="Bouchier C."/>
            <person name="Cochet M."/>
            <person name="Coulson R.M.R."/>
            <person name="Cronin A."/>
            <person name="de Villiers E.P."/>
            <person name="Fraser A."/>
            <person name="Fosker N."/>
            <person name="Gardner M."/>
            <person name="Goble A."/>
            <person name="Griffiths-Jones S."/>
            <person name="Harris D.E."/>
            <person name="Katzer F."/>
            <person name="Larke N."/>
            <person name="Lord A."/>
            <person name="Maser P."/>
            <person name="McKellar S."/>
            <person name="Mooney P."/>
            <person name="Morton F."/>
            <person name="Nene V."/>
            <person name="O'Neil S."/>
            <person name="Price C."/>
            <person name="Quail M.A."/>
            <person name="Rabbinowitsch E."/>
            <person name="Rawlings N.D."/>
            <person name="Rutter S."/>
            <person name="Saunders D."/>
            <person name="Seeger K."/>
            <person name="Shah T."/>
            <person name="Squares R."/>
            <person name="Squares S."/>
            <person name="Tivey A."/>
            <person name="Walker A.R."/>
            <person name="Woodward J."/>
            <person name="Dobbelaere D.A.E."/>
            <person name="Langsley G."/>
            <person name="Rajandream M.A."/>
            <person name="McKeever D."/>
            <person name="Shiels B."/>
            <person name="Tait A."/>
            <person name="Barrell B.G."/>
            <person name="Hall N."/>
        </authorList>
    </citation>
    <scope>NUCLEOTIDE SEQUENCE [LARGE SCALE GENOMIC DNA]</scope>
    <source>
        <strain evidence="5">Ankara</strain>
    </source>
</reference>
<evidence type="ECO:0000256" key="2">
    <source>
        <dbReference type="ARBA" id="ARBA00047639"/>
    </source>
</evidence>
<evidence type="ECO:0000313" key="5">
    <source>
        <dbReference type="Proteomes" id="UP000001950"/>
    </source>
</evidence>
<evidence type="ECO:0000256" key="1">
    <source>
        <dbReference type="ARBA" id="ARBA00012815"/>
    </source>
</evidence>